<dbReference type="EMBL" id="JACIIQ010000011">
    <property type="protein sequence ID" value="MBB5671350.1"/>
    <property type="molecule type" value="Genomic_DNA"/>
</dbReference>
<comment type="caution">
    <text evidence="1">The sequence shown here is derived from an EMBL/GenBank/DDBJ whole genome shotgun (WGS) entry which is preliminary data.</text>
</comment>
<name>A0AB73GZG8_9XANT</name>
<accession>A0AB73GZG8</accession>
<proteinExistence type="predicted"/>
<sequence length="104" mass="11608">MLKRCAGAWSGGEPPDEHEERLRAALIRLELSTWPLHGRIALEEKGENLRQLHVLDAWHYLGTVTTLTAARKLKGEPLGFDRDSYRIIRAAIESGLHAITVLGS</sequence>
<dbReference type="Proteomes" id="UP000528595">
    <property type="component" value="Unassembled WGS sequence"/>
</dbReference>
<reference evidence="1" key="1">
    <citation type="submission" date="2020-08" db="EMBL/GenBank/DDBJ databases">
        <title>Studying the diversity of plant-associated saprophytic bacteria and their role in host health and plant-pathogen interactions.</title>
        <authorList>
            <person name="Potnis N."/>
        </authorList>
    </citation>
    <scope>NUCLEOTIDE SEQUENCE</scope>
    <source>
        <strain evidence="1">F21</strain>
    </source>
</reference>
<dbReference type="RefSeq" id="WP_215825250.1">
    <property type="nucleotide sequence ID" value="NZ_JACIIQ010000011.1"/>
</dbReference>
<evidence type="ECO:0000313" key="1">
    <source>
        <dbReference type="EMBL" id="MBB5671350.1"/>
    </source>
</evidence>
<gene>
    <name evidence="1" type="ORF">FHR65_002920</name>
</gene>
<protein>
    <submittedName>
        <fullName evidence="1">Uncharacterized protein</fullName>
    </submittedName>
</protein>
<organism evidence="1">
    <name type="scientific">Xanthomonas arboricola</name>
    <dbReference type="NCBI Taxonomy" id="56448"/>
    <lineage>
        <taxon>Bacteria</taxon>
        <taxon>Pseudomonadati</taxon>
        <taxon>Pseudomonadota</taxon>
        <taxon>Gammaproteobacteria</taxon>
        <taxon>Lysobacterales</taxon>
        <taxon>Lysobacteraceae</taxon>
        <taxon>Xanthomonas</taxon>
    </lineage>
</organism>
<dbReference type="AlphaFoldDB" id="A0AB73GZG8"/>